<gene>
    <name evidence="1" type="ORF">EVAR_96083_1</name>
</gene>
<evidence type="ECO:0000313" key="2">
    <source>
        <dbReference type="Proteomes" id="UP000299102"/>
    </source>
</evidence>
<protein>
    <submittedName>
        <fullName evidence="1">Uncharacterized protein</fullName>
    </submittedName>
</protein>
<accession>A0A4C1VF08</accession>
<dbReference type="EMBL" id="BGZK01000324">
    <property type="protein sequence ID" value="GBP36837.1"/>
    <property type="molecule type" value="Genomic_DNA"/>
</dbReference>
<evidence type="ECO:0000313" key="1">
    <source>
        <dbReference type="EMBL" id="GBP36837.1"/>
    </source>
</evidence>
<sequence length="102" mass="11988">MWPNRKHLAACERPSALYHKLRYLGNLSRYNEPPCADLEPAAKWPRIMRGRVVCVGSPRALREHSRKKCAYMPNHSWGNYTERSYFLIEDHVSVSIYYGIYS</sequence>
<dbReference type="AlphaFoldDB" id="A0A4C1VF08"/>
<organism evidence="1 2">
    <name type="scientific">Eumeta variegata</name>
    <name type="common">Bagworm moth</name>
    <name type="synonym">Eumeta japonica</name>
    <dbReference type="NCBI Taxonomy" id="151549"/>
    <lineage>
        <taxon>Eukaryota</taxon>
        <taxon>Metazoa</taxon>
        <taxon>Ecdysozoa</taxon>
        <taxon>Arthropoda</taxon>
        <taxon>Hexapoda</taxon>
        <taxon>Insecta</taxon>
        <taxon>Pterygota</taxon>
        <taxon>Neoptera</taxon>
        <taxon>Endopterygota</taxon>
        <taxon>Lepidoptera</taxon>
        <taxon>Glossata</taxon>
        <taxon>Ditrysia</taxon>
        <taxon>Tineoidea</taxon>
        <taxon>Psychidae</taxon>
        <taxon>Oiketicinae</taxon>
        <taxon>Eumeta</taxon>
    </lineage>
</organism>
<comment type="caution">
    <text evidence="1">The sequence shown here is derived from an EMBL/GenBank/DDBJ whole genome shotgun (WGS) entry which is preliminary data.</text>
</comment>
<keyword evidence="2" id="KW-1185">Reference proteome</keyword>
<name>A0A4C1VF08_EUMVA</name>
<proteinExistence type="predicted"/>
<reference evidence="1 2" key="1">
    <citation type="journal article" date="2019" name="Commun. Biol.">
        <title>The bagworm genome reveals a unique fibroin gene that provides high tensile strength.</title>
        <authorList>
            <person name="Kono N."/>
            <person name="Nakamura H."/>
            <person name="Ohtoshi R."/>
            <person name="Tomita M."/>
            <person name="Numata K."/>
            <person name="Arakawa K."/>
        </authorList>
    </citation>
    <scope>NUCLEOTIDE SEQUENCE [LARGE SCALE GENOMIC DNA]</scope>
</reference>
<dbReference type="Proteomes" id="UP000299102">
    <property type="component" value="Unassembled WGS sequence"/>
</dbReference>